<proteinExistence type="predicted"/>
<keyword evidence="1" id="KW-0614">Plasmid</keyword>
<protein>
    <submittedName>
        <fullName evidence="1">Uncharacterized protein</fullName>
    </submittedName>
</protein>
<dbReference type="EMBL" id="CP114028">
    <property type="protein sequence ID" value="WAP66841.1"/>
    <property type="molecule type" value="Genomic_DNA"/>
</dbReference>
<name>A0ABY7BT63_9HYPH</name>
<gene>
    <name evidence="1" type="ORF">OH818_00470</name>
</gene>
<dbReference type="Proteomes" id="UP001164020">
    <property type="component" value="Plasmid unnamed1"/>
</dbReference>
<geneLocation type="plasmid" evidence="1 2">
    <name>unnamed1</name>
</geneLocation>
<organism evidence="1 2">
    <name type="scientific">Jiella pelagia</name>
    <dbReference type="NCBI Taxonomy" id="2986949"/>
    <lineage>
        <taxon>Bacteria</taxon>
        <taxon>Pseudomonadati</taxon>
        <taxon>Pseudomonadota</taxon>
        <taxon>Alphaproteobacteria</taxon>
        <taxon>Hyphomicrobiales</taxon>
        <taxon>Aurantimonadaceae</taxon>
        <taxon>Jiella</taxon>
    </lineage>
</organism>
<evidence type="ECO:0000313" key="1">
    <source>
        <dbReference type="EMBL" id="WAP66841.1"/>
    </source>
</evidence>
<evidence type="ECO:0000313" key="2">
    <source>
        <dbReference type="Proteomes" id="UP001164020"/>
    </source>
</evidence>
<sequence>MIAECANILWKKVQRGELMPDEAKMASQLLERAGIETVSMHGMLQWATESRCQFFASGL</sequence>
<accession>A0ABY7BT63</accession>
<dbReference type="RefSeq" id="WP_268879284.1">
    <property type="nucleotide sequence ID" value="NZ_CP114028.1"/>
</dbReference>
<keyword evidence="2" id="KW-1185">Reference proteome</keyword>
<reference evidence="1" key="1">
    <citation type="submission" date="2022-12" db="EMBL/GenBank/DDBJ databases">
        <title>Jiella pelagia sp. nov., isolated from phosphonate enriched culture of Northwest Pacific surface seawater.</title>
        <authorList>
            <person name="Shin D.Y."/>
            <person name="Hwang C.Y."/>
        </authorList>
    </citation>
    <scope>NUCLEOTIDE SEQUENCE</scope>
    <source>
        <strain evidence="1">HL-NP1</strain>
        <plasmid evidence="1">unnamed1</plasmid>
    </source>
</reference>